<feature type="transmembrane region" description="Helical" evidence="6">
    <location>
        <begin position="271"/>
        <end position="294"/>
    </location>
</feature>
<evidence type="ECO:0000256" key="3">
    <source>
        <dbReference type="ARBA" id="ARBA00022692"/>
    </source>
</evidence>
<proteinExistence type="inferred from homology"/>
<comment type="similarity">
    <text evidence="2">Belongs to the purine-cytosine permease (2.A.39) family.</text>
</comment>
<dbReference type="PANTHER" id="PTHR30618">
    <property type="entry name" value="NCS1 FAMILY PURINE/PYRIMIDINE TRANSPORTER"/>
    <property type="match status" value="1"/>
</dbReference>
<feature type="transmembrane region" description="Helical" evidence="6">
    <location>
        <begin position="46"/>
        <end position="67"/>
    </location>
</feature>
<sequence length="508" mass="55783">MNRQIESRGIVTLDDETAKELSLSPLWNDDLRPTTRGEHHWTTWHFAALWISMCLCIPAYTLAGGLIDLGMNWWQAVLTVVIGNLIVLIPILLNSHAGVKFGIPYPVYARLWFGASGAHIPAMARAIVAAGWFGINCWIGTTAIDGLIQVVFPGWDDFSLHTAVVFLFFWGLNVWVAYRGPESIKNLMRMSAPLLTIAVLVLFIWAVVSAGGFGPMLASPSKFQSPGEFLKIFFPSLMGVIAFWATMALNIPDFCRYARSQKDQVVGQAAALPATMGLFSFIAIAVTSATVVLFGKALWDPVQILTKFPAPVVLVGAIVITISSLAINVGANVVAPARAIENLWPQRITFGLGAIITGIIGILIQPWYIMSNFGHYIFGWLGTYGALLGPIDGIAIADYWIVRKQRLALAELYEKTGRYNYQGGVNWNSVIALIVGVGVPVLGLVIPPLRWMWDNALAVGMVVAMIVYAFLMRNHSTLLSAEEYQRMTQFESVERVMSQPLNVPEAVE</sequence>
<dbReference type="GO" id="GO:0015205">
    <property type="term" value="F:nucleobase transmembrane transporter activity"/>
    <property type="evidence" value="ECO:0007669"/>
    <property type="project" value="TreeGrafter"/>
</dbReference>
<feature type="transmembrane region" description="Helical" evidence="6">
    <location>
        <begin position="126"/>
        <end position="152"/>
    </location>
</feature>
<protein>
    <submittedName>
        <fullName evidence="7">NCS1 nucleoside transporter family protein</fullName>
    </submittedName>
</protein>
<feature type="transmembrane region" description="Helical" evidence="6">
    <location>
        <begin position="452"/>
        <end position="471"/>
    </location>
</feature>
<feature type="transmembrane region" description="Helical" evidence="6">
    <location>
        <begin position="347"/>
        <end position="369"/>
    </location>
</feature>
<evidence type="ECO:0000313" key="8">
    <source>
        <dbReference type="Proteomes" id="UP000502196"/>
    </source>
</evidence>
<evidence type="ECO:0000256" key="5">
    <source>
        <dbReference type="ARBA" id="ARBA00023136"/>
    </source>
</evidence>
<dbReference type="CDD" id="cd11485">
    <property type="entry name" value="SLC-NCS1sbd_YbbW-like"/>
    <property type="match status" value="1"/>
</dbReference>
<feature type="transmembrane region" description="Helical" evidence="6">
    <location>
        <begin position="190"/>
        <end position="212"/>
    </location>
</feature>
<name>A0A6F9EI79_9BACL</name>
<dbReference type="Proteomes" id="UP000502196">
    <property type="component" value="Chromosome"/>
</dbReference>
<feature type="transmembrane region" description="Helical" evidence="6">
    <location>
        <begin position="423"/>
        <end position="446"/>
    </location>
</feature>
<evidence type="ECO:0000256" key="6">
    <source>
        <dbReference type="SAM" id="Phobius"/>
    </source>
</evidence>
<comment type="subcellular location">
    <subcellularLocation>
        <location evidence="1">Membrane</location>
        <topology evidence="1">Multi-pass membrane protein</topology>
    </subcellularLocation>
</comment>
<keyword evidence="4 6" id="KW-1133">Transmembrane helix</keyword>
<dbReference type="GO" id="GO:0005886">
    <property type="term" value="C:plasma membrane"/>
    <property type="evidence" value="ECO:0007669"/>
    <property type="project" value="TreeGrafter"/>
</dbReference>
<dbReference type="Gene3D" id="1.10.4160.10">
    <property type="entry name" value="Hydantoin permease"/>
    <property type="match status" value="1"/>
</dbReference>
<feature type="transmembrane region" description="Helical" evidence="6">
    <location>
        <begin position="381"/>
        <end position="402"/>
    </location>
</feature>
<dbReference type="AlphaFoldDB" id="A0A6F9EI79"/>
<gene>
    <name evidence="7" type="ORF">COOX1_3363</name>
</gene>
<dbReference type="Pfam" id="PF02133">
    <property type="entry name" value="Transp_cyt_pur"/>
    <property type="match status" value="1"/>
</dbReference>
<evidence type="ECO:0000256" key="2">
    <source>
        <dbReference type="ARBA" id="ARBA00008974"/>
    </source>
</evidence>
<dbReference type="PANTHER" id="PTHR30618:SF0">
    <property type="entry name" value="PURINE-URACIL PERMEASE NCS1"/>
    <property type="match status" value="1"/>
</dbReference>
<feature type="transmembrane region" description="Helical" evidence="6">
    <location>
        <begin position="158"/>
        <end position="178"/>
    </location>
</feature>
<keyword evidence="5 6" id="KW-0472">Membrane</keyword>
<dbReference type="NCBIfam" id="TIGR00800">
    <property type="entry name" value="ncs1"/>
    <property type="match status" value="1"/>
</dbReference>
<reference evidence="7 8" key="1">
    <citation type="submission" date="2020-04" db="EMBL/GenBank/DDBJ databases">
        <authorList>
            <person name="Hogendoorn C."/>
        </authorList>
    </citation>
    <scope>NUCLEOTIDE SEQUENCE [LARGE SCALE GENOMIC DNA]</scope>
    <source>
        <strain evidence="7">COOX1</strain>
    </source>
</reference>
<accession>A0A6F9EI79</accession>
<organism evidence="7 8">
    <name type="scientific">Kyrpidia spormannii</name>
    <dbReference type="NCBI Taxonomy" id="2055160"/>
    <lineage>
        <taxon>Bacteria</taxon>
        <taxon>Bacillati</taxon>
        <taxon>Bacillota</taxon>
        <taxon>Bacilli</taxon>
        <taxon>Bacillales</taxon>
        <taxon>Alicyclobacillaceae</taxon>
        <taxon>Kyrpidia</taxon>
    </lineage>
</organism>
<dbReference type="EMBL" id="LR792683">
    <property type="protein sequence ID" value="CAB3396117.1"/>
    <property type="molecule type" value="Genomic_DNA"/>
</dbReference>
<dbReference type="InterPro" id="IPR012681">
    <property type="entry name" value="NCS1"/>
</dbReference>
<evidence type="ECO:0000256" key="1">
    <source>
        <dbReference type="ARBA" id="ARBA00004141"/>
    </source>
</evidence>
<dbReference type="InterPro" id="IPR001248">
    <property type="entry name" value="Pur-cyt_permease"/>
</dbReference>
<evidence type="ECO:0000313" key="7">
    <source>
        <dbReference type="EMBL" id="CAB3396117.1"/>
    </source>
</evidence>
<feature type="transmembrane region" description="Helical" evidence="6">
    <location>
        <begin position="73"/>
        <end position="93"/>
    </location>
</feature>
<feature type="transmembrane region" description="Helical" evidence="6">
    <location>
        <begin position="232"/>
        <end position="251"/>
    </location>
</feature>
<dbReference type="RefSeq" id="WP_170086568.1">
    <property type="nucleotide sequence ID" value="NZ_CP047971.1"/>
</dbReference>
<evidence type="ECO:0000256" key="4">
    <source>
        <dbReference type="ARBA" id="ARBA00022989"/>
    </source>
</evidence>
<dbReference type="InterPro" id="IPR045225">
    <property type="entry name" value="Uracil/uridine/allantoin_perm"/>
</dbReference>
<keyword evidence="3 6" id="KW-0812">Transmembrane</keyword>
<feature type="transmembrane region" description="Helical" evidence="6">
    <location>
        <begin position="314"/>
        <end position="335"/>
    </location>
</feature>